<dbReference type="EMBL" id="VSRR010003325">
    <property type="protein sequence ID" value="MPC35696.1"/>
    <property type="molecule type" value="Genomic_DNA"/>
</dbReference>
<evidence type="ECO:0000256" key="1">
    <source>
        <dbReference type="SAM" id="MobiDB-lite"/>
    </source>
</evidence>
<comment type="caution">
    <text evidence="2">The sequence shown here is derived from an EMBL/GenBank/DDBJ whole genome shotgun (WGS) entry which is preliminary data.</text>
</comment>
<feature type="region of interest" description="Disordered" evidence="1">
    <location>
        <begin position="38"/>
        <end position="62"/>
    </location>
</feature>
<reference evidence="2 3" key="1">
    <citation type="submission" date="2019-05" db="EMBL/GenBank/DDBJ databases">
        <title>Another draft genome of Portunus trituberculatus and its Hox gene families provides insights of decapod evolution.</title>
        <authorList>
            <person name="Jeong J.-H."/>
            <person name="Song I."/>
            <person name="Kim S."/>
            <person name="Choi T."/>
            <person name="Kim D."/>
            <person name="Ryu S."/>
            <person name="Kim W."/>
        </authorList>
    </citation>
    <scope>NUCLEOTIDE SEQUENCE [LARGE SCALE GENOMIC DNA]</scope>
    <source>
        <tissue evidence="2">Muscle</tissue>
    </source>
</reference>
<organism evidence="2 3">
    <name type="scientific">Portunus trituberculatus</name>
    <name type="common">Swimming crab</name>
    <name type="synonym">Neptunus trituberculatus</name>
    <dbReference type="NCBI Taxonomy" id="210409"/>
    <lineage>
        <taxon>Eukaryota</taxon>
        <taxon>Metazoa</taxon>
        <taxon>Ecdysozoa</taxon>
        <taxon>Arthropoda</taxon>
        <taxon>Crustacea</taxon>
        <taxon>Multicrustacea</taxon>
        <taxon>Malacostraca</taxon>
        <taxon>Eumalacostraca</taxon>
        <taxon>Eucarida</taxon>
        <taxon>Decapoda</taxon>
        <taxon>Pleocyemata</taxon>
        <taxon>Brachyura</taxon>
        <taxon>Eubrachyura</taxon>
        <taxon>Portunoidea</taxon>
        <taxon>Portunidae</taxon>
        <taxon>Portuninae</taxon>
        <taxon>Portunus</taxon>
    </lineage>
</organism>
<protein>
    <submittedName>
        <fullName evidence="2">Uncharacterized protein</fullName>
    </submittedName>
</protein>
<dbReference type="AlphaFoldDB" id="A0A5B7ER56"/>
<dbReference type="Proteomes" id="UP000324222">
    <property type="component" value="Unassembled WGS sequence"/>
</dbReference>
<name>A0A5B7ER56_PORTR</name>
<sequence>MKSGHREPRATRKCKPTLSCLPSCLPVMSQRVEFAEKRDAVANTPPEARQAQAEKVNGEKKT</sequence>
<evidence type="ECO:0000313" key="2">
    <source>
        <dbReference type="EMBL" id="MPC35696.1"/>
    </source>
</evidence>
<accession>A0A5B7ER56</accession>
<keyword evidence="3" id="KW-1185">Reference proteome</keyword>
<evidence type="ECO:0000313" key="3">
    <source>
        <dbReference type="Proteomes" id="UP000324222"/>
    </source>
</evidence>
<gene>
    <name evidence="2" type="ORF">E2C01_029125</name>
</gene>
<proteinExistence type="predicted"/>